<keyword evidence="2" id="KW-0812">Transmembrane</keyword>
<feature type="compositionally biased region" description="Polar residues" evidence="1">
    <location>
        <begin position="256"/>
        <end position="266"/>
    </location>
</feature>
<dbReference type="Pfam" id="PF09648">
    <property type="entry name" value="YycI"/>
    <property type="match status" value="1"/>
</dbReference>
<dbReference type="GO" id="GO:0016020">
    <property type="term" value="C:membrane"/>
    <property type="evidence" value="ECO:0007669"/>
    <property type="project" value="InterPro"/>
</dbReference>
<evidence type="ECO:0000256" key="2">
    <source>
        <dbReference type="SAM" id="Phobius"/>
    </source>
</evidence>
<dbReference type="Gene3D" id="2.40.128.690">
    <property type="entry name" value="YycH protein, domain 3-like"/>
    <property type="match status" value="1"/>
</dbReference>
<protein>
    <submittedName>
        <fullName evidence="4">Two-component signal transduction system YycFG, regulatory protein YycI</fullName>
    </submittedName>
</protein>
<organism evidence="4 5">
    <name type="scientific">Alteribacillus bidgolensis</name>
    <dbReference type="NCBI Taxonomy" id="930129"/>
    <lineage>
        <taxon>Bacteria</taxon>
        <taxon>Bacillati</taxon>
        <taxon>Bacillota</taxon>
        <taxon>Bacilli</taxon>
        <taxon>Bacillales</taxon>
        <taxon>Bacillaceae</taxon>
        <taxon>Alteribacillus</taxon>
    </lineage>
</organism>
<sequence length="277" mass="32249">MDWNRTKTIFIITFLLLNAFLLYQLLEKKNASEIDVRAQATVRERLADMNIHITEELPEERSEINHIVGQPVQMEEEVINKVGEDNVNILNNRFVEVTLEEPYEVTSDVEESISNFLDQNVWNADEYRYESWNSNDRQMYFNQTYEEKTVVTYEEDQLVLFFNEDNEIESYVQSYLNFEEEGKEKDMLDPYKAIEVLLNDGIISFNDQVNKVELGYHSLFSPEGEVQVFAPMYQIEINEDKNYLVHAIDGSIQELAGNSDNSQNDGNETDSGESEGD</sequence>
<feature type="compositionally biased region" description="Acidic residues" evidence="1">
    <location>
        <begin position="267"/>
        <end position="277"/>
    </location>
</feature>
<feature type="region of interest" description="Disordered" evidence="1">
    <location>
        <begin position="254"/>
        <end position="277"/>
    </location>
</feature>
<gene>
    <name evidence="4" type="ORF">SAMN05216352_10965</name>
</gene>
<dbReference type="EMBL" id="FNDU01000009">
    <property type="protein sequence ID" value="SDI58674.1"/>
    <property type="molecule type" value="Genomic_DNA"/>
</dbReference>
<dbReference type="Proteomes" id="UP000199017">
    <property type="component" value="Unassembled WGS sequence"/>
</dbReference>
<dbReference type="RefSeq" id="WP_091586385.1">
    <property type="nucleotide sequence ID" value="NZ_FNDU01000009.1"/>
</dbReference>
<dbReference type="STRING" id="930129.SAMN05216352_10965"/>
<evidence type="ECO:0000313" key="4">
    <source>
        <dbReference type="EMBL" id="SDI58674.1"/>
    </source>
</evidence>
<evidence type="ECO:0000313" key="5">
    <source>
        <dbReference type="Proteomes" id="UP000199017"/>
    </source>
</evidence>
<dbReference type="InterPro" id="IPR018604">
    <property type="entry name" value="YycI-like"/>
</dbReference>
<keyword evidence="5" id="KW-1185">Reference proteome</keyword>
<dbReference type="AlphaFoldDB" id="A0A1G8LSK6"/>
<accession>A0A1G8LSK6</accession>
<feature type="transmembrane region" description="Helical" evidence="2">
    <location>
        <begin position="9"/>
        <end position="26"/>
    </location>
</feature>
<feature type="domain" description="Regulatory protein YycH-like" evidence="3">
    <location>
        <begin position="32"/>
        <end position="248"/>
    </location>
</feature>
<keyword evidence="2" id="KW-1133">Transmembrane helix</keyword>
<reference evidence="4 5" key="1">
    <citation type="submission" date="2016-10" db="EMBL/GenBank/DDBJ databases">
        <authorList>
            <person name="de Groot N.N."/>
        </authorList>
    </citation>
    <scope>NUCLEOTIDE SEQUENCE [LARGE SCALE GENOMIC DNA]</scope>
    <source>
        <strain evidence="5">P4B,CCM 7963,CECT 7998,DSM 25260,IBRC-M 10614,KCTC 13821</strain>
    </source>
</reference>
<evidence type="ECO:0000259" key="3">
    <source>
        <dbReference type="Pfam" id="PF09648"/>
    </source>
</evidence>
<keyword evidence="2" id="KW-0472">Membrane</keyword>
<dbReference type="OrthoDB" id="2388036at2"/>
<proteinExistence type="predicted"/>
<name>A0A1G8LSK6_9BACI</name>
<evidence type="ECO:0000256" key="1">
    <source>
        <dbReference type="SAM" id="MobiDB-lite"/>
    </source>
</evidence>